<evidence type="ECO:0000256" key="2">
    <source>
        <dbReference type="ARBA" id="ARBA00022679"/>
    </source>
</evidence>
<reference evidence="5 6" key="1">
    <citation type="journal article" date="2016" name="Genome Announc.">
        <title>First Complete Genome Sequence of a Subdivision 6 Acidobacterium Strain.</title>
        <authorList>
            <person name="Huang S."/>
            <person name="Vieira S."/>
            <person name="Bunk B."/>
            <person name="Riedel T."/>
            <person name="Sproer C."/>
            <person name="Overmann J."/>
        </authorList>
    </citation>
    <scope>NUCLEOTIDE SEQUENCE [LARGE SCALE GENOMIC DNA]</scope>
    <source>
        <strain evidence="6">DSM 100886 HEG_-6_39</strain>
    </source>
</reference>
<evidence type="ECO:0000313" key="6">
    <source>
        <dbReference type="Proteomes" id="UP000076079"/>
    </source>
</evidence>
<dbReference type="EC" id="2.3.1.179" evidence="5"/>
<dbReference type="OrthoDB" id="9808669at2"/>
<dbReference type="RefSeq" id="WP_110173762.1">
    <property type="nucleotide sequence ID" value="NZ_CP015136.1"/>
</dbReference>
<evidence type="ECO:0000256" key="1">
    <source>
        <dbReference type="ARBA" id="ARBA00008467"/>
    </source>
</evidence>
<dbReference type="PROSITE" id="PS52004">
    <property type="entry name" value="KS3_2"/>
    <property type="match status" value="1"/>
</dbReference>
<accession>A0A143PVH5</accession>
<dbReference type="GO" id="GO:0006633">
    <property type="term" value="P:fatty acid biosynthetic process"/>
    <property type="evidence" value="ECO:0007669"/>
    <property type="project" value="TreeGrafter"/>
</dbReference>
<comment type="similarity">
    <text evidence="1 3">Belongs to the thiolase-like superfamily. Beta-ketoacyl-ACP synthases family.</text>
</comment>
<dbReference type="InterPro" id="IPR000794">
    <property type="entry name" value="Beta-ketoacyl_synthase"/>
</dbReference>
<dbReference type="PANTHER" id="PTHR11712">
    <property type="entry name" value="POLYKETIDE SYNTHASE-RELATED"/>
    <property type="match status" value="1"/>
</dbReference>
<dbReference type="InterPro" id="IPR014031">
    <property type="entry name" value="Ketoacyl_synth_C"/>
</dbReference>
<dbReference type="InterPro" id="IPR020841">
    <property type="entry name" value="PKS_Beta-ketoAc_synthase_dom"/>
</dbReference>
<dbReference type="GO" id="GO:0004315">
    <property type="term" value="F:3-oxoacyl-[acyl-carrier-protein] synthase activity"/>
    <property type="evidence" value="ECO:0007669"/>
    <property type="project" value="UniProtKB-EC"/>
</dbReference>
<dbReference type="PANTHER" id="PTHR11712:SF336">
    <property type="entry name" value="3-OXOACYL-[ACYL-CARRIER-PROTEIN] SYNTHASE, MITOCHONDRIAL"/>
    <property type="match status" value="1"/>
</dbReference>
<dbReference type="SUPFAM" id="SSF53901">
    <property type="entry name" value="Thiolase-like"/>
    <property type="match status" value="2"/>
</dbReference>
<sequence>MSDQKRIAITGIGMVCALGTQREAVWEHMLAGQCGIGPVTLFETDGYRSRIAAEVDLSDVQARFTPYQRRRWSRSDMMGVVAAEEAIEDAGLLDSGIDRARVGVLLGAGTGDLMRNESFFFTMRREGIDRARPTWIHHHFSSTPVDVVAAHFGLEGLRSCLMAACSSSTIAIGQAVDAIRRGRLDAALAGGTDALSRLTFAGFNALRLMDPQPCRPFDAGRQGMNIGEGAAILVLEGWERATRRGAHIYAELAGYSFTCEAYHPTTPEPEGQAIASTIRAALDDARVNAGEVTHVNAHGTATPQNDKAEARGVRVVFGDRANVLPVTSLKAMLGHCLGAAGAMEAAALALTIDRGCIPPTIHHDTTDPECPVDLVANSPREVRVPCAVSTSLAFGGNDSALVLKHV</sequence>
<evidence type="ECO:0000256" key="3">
    <source>
        <dbReference type="RuleBase" id="RU003694"/>
    </source>
</evidence>
<protein>
    <submittedName>
        <fullName evidence="5">3-oxoacyl-[acyl-carrier-protein] synthase 2</fullName>
        <ecNumber evidence="5">2.3.1.179</ecNumber>
    </submittedName>
</protein>
<feature type="domain" description="Ketosynthase family 3 (KS3)" evidence="4">
    <location>
        <begin position="4"/>
        <end position="405"/>
    </location>
</feature>
<dbReference type="Gene3D" id="3.40.47.10">
    <property type="match status" value="1"/>
</dbReference>
<reference evidence="6" key="2">
    <citation type="submission" date="2016-04" db="EMBL/GenBank/DDBJ databases">
        <title>First Complete Genome Sequence of a Subdivision 6 Acidobacterium.</title>
        <authorList>
            <person name="Huang S."/>
            <person name="Vieira S."/>
            <person name="Bunk B."/>
            <person name="Riedel T."/>
            <person name="Sproeer C."/>
            <person name="Overmann J."/>
        </authorList>
    </citation>
    <scope>NUCLEOTIDE SEQUENCE [LARGE SCALE GENOMIC DNA]</scope>
    <source>
        <strain evidence="6">DSM 100886 HEG_-6_39</strain>
    </source>
</reference>
<proteinExistence type="inferred from homology"/>
<dbReference type="InterPro" id="IPR016039">
    <property type="entry name" value="Thiolase-like"/>
</dbReference>
<organism evidence="5 6">
    <name type="scientific">Luteitalea pratensis</name>
    <dbReference type="NCBI Taxonomy" id="1855912"/>
    <lineage>
        <taxon>Bacteria</taxon>
        <taxon>Pseudomonadati</taxon>
        <taxon>Acidobacteriota</taxon>
        <taxon>Vicinamibacteria</taxon>
        <taxon>Vicinamibacterales</taxon>
        <taxon>Vicinamibacteraceae</taxon>
        <taxon>Luteitalea</taxon>
    </lineage>
</organism>
<dbReference type="PATRIC" id="fig|1813736.3.peg.5856"/>
<keyword evidence="6" id="KW-1185">Reference proteome</keyword>
<dbReference type="Pfam" id="PF02801">
    <property type="entry name" value="Ketoacyl-synt_C"/>
    <property type="match status" value="1"/>
</dbReference>
<dbReference type="STRING" id="1855912.LuPra_05569"/>
<dbReference type="Proteomes" id="UP000076079">
    <property type="component" value="Chromosome"/>
</dbReference>
<evidence type="ECO:0000313" key="5">
    <source>
        <dbReference type="EMBL" id="AMY12296.1"/>
    </source>
</evidence>
<dbReference type="InterPro" id="IPR014030">
    <property type="entry name" value="Ketoacyl_synth_N"/>
</dbReference>
<dbReference type="KEGG" id="abac:LuPra_05569"/>
<dbReference type="SMART" id="SM00825">
    <property type="entry name" value="PKS_KS"/>
    <property type="match status" value="1"/>
</dbReference>
<dbReference type="GO" id="GO:0005829">
    <property type="term" value="C:cytosol"/>
    <property type="evidence" value="ECO:0007669"/>
    <property type="project" value="TreeGrafter"/>
</dbReference>
<dbReference type="AlphaFoldDB" id="A0A143PVH5"/>
<keyword evidence="5" id="KW-0012">Acyltransferase</keyword>
<gene>
    <name evidence="5" type="primary">fabF_3</name>
    <name evidence="5" type="ORF">LuPra_05569</name>
</gene>
<evidence type="ECO:0000259" key="4">
    <source>
        <dbReference type="PROSITE" id="PS52004"/>
    </source>
</evidence>
<dbReference type="Pfam" id="PF00109">
    <property type="entry name" value="ketoacyl-synt"/>
    <property type="match status" value="1"/>
</dbReference>
<keyword evidence="2 3" id="KW-0808">Transferase</keyword>
<name>A0A143PVH5_LUTPR</name>
<dbReference type="CDD" id="cd00834">
    <property type="entry name" value="KAS_I_II"/>
    <property type="match status" value="1"/>
</dbReference>
<dbReference type="EMBL" id="CP015136">
    <property type="protein sequence ID" value="AMY12296.1"/>
    <property type="molecule type" value="Genomic_DNA"/>
</dbReference>